<feature type="transmembrane region" description="Helical" evidence="1">
    <location>
        <begin position="7"/>
        <end position="25"/>
    </location>
</feature>
<accession>A0ABT2X992</accession>
<sequence length="129" mass="14317">MKALKKNMLLLTPVWVIGFGVTWFMDTGAVVGKSSYRDDPHLSQWSSVLLMLAFLGLVVCTLGYIRNLRGVTEFMVYMGWIALALGSIYGFFAALLYALAYITNPVVLLCIAAYLIAAAQLFFPRHVDT</sequence>
<name>A0ABT2X992_9RHOB</name>
<dbReference type="Proteomes" id="UP001209535">
    <property type="component" value="Unassembled WGS sequence"/>
</dbReference>
<dbReference type="RefSeq" id="WP_263340724.1">
    <property type="nucleotide sequence ID" value="NZ_JAOVQO010000034.1"/>
</dbReference>
<keyword evidence="3" id="KW-1185">Reference proteome</keyword>
<proteinExistence type="predicted"/>
<keyword evidence="1" id="KW-0812">Transmembrane</keyword>
<protein>
    <submittedName>
        <fullName evidence="2">Uncharacterized protein</fullName>
    </submittedName>
</protein>
<reference evidence="2 3" key="1">
    <citation type="submission" date="2022-10" db="EMBL/GenBank/DDBJ databases">
        <title>Defluviimonas sp. nov., isolated from ocean surface sediments.</title>
        <authorList>
            <person name="He W."/>
            <person name="Wang L."/>
            <person name="Zhang D.-F."/>
        </authorList>
    </citation>
    <scope>NUCLEOTIDE SEQUENCE [LARGE SCALE GENOMIC DNA]</scope>
    <source>
        <strain evidence="2 3">WL0024</strain>
    </source>
</reference>
<keyword evidence="1" id="KW-1133">Transmembrane helix</keyword>
<feature type="transmembrane region" description="Helical" evidence="1">
    <location>
        <begin position="77"/>
        <end position="100"/>
    </location>
</feature>
<gene>
    <name evidence="2" type="ORF">OEZ60_21255</name>
</gene>
<feature type="transmembrane region" description="Helical" evidence="1">
    <location>
        <begin position="106"/>
        <end position="123"/>
    </location>
</feature>
<evidence type="ECO:0000313" key="3">
    <source>
        <dbReference type="Proteomes" id="UP001209535"/>
    </source>
</evidence>
<keyword evidence="1" id="KW-0472">Membrane</keyword>
<dbReference type="EMBL" id="JAOVQO010000034">
    <property type="protein sequence ID" value="MCU9850514.1"/>
    <property type="molecule type" value="Genomic_DNA"/>
</dbReference>
<comment type="caution">
    <text evidence="2">The sequence shown here is derived from an EMBL/GenBank/DDBJ whole genome shotgun (WGS) entry which is preliminary data.</text>
</comment>
<evidence type="ECO:0000256" key="1">
    <source>
        <dbReference type="SAM" id="Phobius"/>
    </source>
</evidence>
<organism evidence="2 3">
    <name type="scientific">Albidovulum salinarum</name>
    <dbReference type="NCBI Taxonomy" id="2984153"/>
    <lineage>
        <taxon>Bacteria</taxon>
        <taxon>Pseudomonadati</taxon>
        <taxon>Pseudomonadota</taxon>
        <taxon>Alphaproteobacteria</taxon>
        <taxon>Rhodobacterales</taxon>
        <taxon>Paracoccaceae</taxon>
        <taxon>Albidovulum</taxon>
    </lineage>
</organism>
<feature type="transmembrane region" description="Helical" evidence="1">
    <location>
        <begin position="45"/>
        <end position="65"/>
    </location>
</feature>
<evidence type="ECO:0000313" key="2">
    <source>
        <dbReference type="EMBL" id="MCU9850514.1"/>
    </source>
</evidence>